<organism evidence="1">
    <name type="scientific">Rhizophora mucronata</name>
    <name type="common">Asiatic mangrove</name>
    <dbReference type="NCBI Taxonomy" id="61149"/>
    <lineage>
        <taxon>Eukaryota</taxon>
        <taxon>Viridiplantae</taxon>
        <taxon>Streptophyta</taxon>
        <taxon>Embryophyta</taxon>
        <taxon>Tracheophyta</taxon>
        <taxon>Spermatophyta</taxon>
        <taxon>Magnoliopsida</taxon>
        <taxon>eudicotyledons</taxon>
        <taxon>Gunneridae</taxon>
        <taxon>Pentapetalae</taxon>
        <taxon>rosids</taxon>
        <taxon>fabids</taxon>
        <taxon>Malpighiales</taxon>
        <taxon>Rhizophoraceae</taxon>
        <taxon>Rhizophora</taxon>
    </lineage>
</organism>
<name>A0A2P2J1M1_RHIMU</name>
<protein>
    <submittedName>
        <fullName evidence="1">Uncharacterized protein</fullName>
    </submittedName>
</protein>
<dbReference type="EMBL" id="GGEC01006896">
    <property type="protein sequence ID" value="MBW87379.1"/>
    <property type="molecule type" value="Transcribed_RNA"/>
</dbReference>
<accession>A0A2P2J1M1</accession>
<proteinExistence type="predicted"/>
<dbReference type="AlphaFoldDB" id="A0A2P2J1M1"/>
<sequence length="111" mass="12860">MAVLNGIQRLVKILSDYESTILYPHKQLTSLITKDKLNPPIPNSRHKQLTSLITKDKLNPPIPNSRLKEHYLKAIFFERVHKARYSTTTLQRCLFISELNPDQLAHNKVSK</sequence>
<evidence type="ECO:0000313" key="1">
    <source>
        <dbReference type="EMBL" id="MBW87379.1"/>
    </source>
</evidence>
<reference evidence="1" key="1">
    <citation type="submission" date="2018-02" db="EMBL/GenBank/DDBJ databases">
        <title>Rhizophora mucronata_Transcriptome.</title>
        <authorList>
            <person name="Meera S.P."/>
            <person name="Sreeshan A."/>
            <person name="Augustine A."/>
        </authorList>
    </citation>
    <scope>NUCLEOTIDE SEQUENCE</scope>
    <source>
        <tissue evidence="1">Leaf</tissue>
    </source>
</reference>